<dbReference type="EMBL" id="SNWD01000024">
    <property type="protein sequence ID" value="TDN77788.1"/>
    <property type="molecule type" value="Genomic_DNA"/>
</dbReference>
<dbReference type="Gene3D" id="2.170.130.10">
    <property type="entry name" value="TonB-dependent receptor, plug domain"/>
    <property type="match status" value="1"/>
</dbReference>
<dbReference type="InterPro" id="IPR037066">
    <property type="entry name" value="Plug_dom_sf"/>
</dbReference>
<feature type="compositionally biased region" description="Pro residues" evidence="1">
    <location>
        <begin position="22"/>
        <end position="34"/>
    </location>
</feature>
<dbReference type="AlphaFoldDB" id="A0A4V3BS28"/>
<proteinExistence type="predicted"/>
<accession>A0A4V3BS28</accession>
<name>A0A4V3BS28_9SPHN</name>
<reference evidence="2 3" key="1">
    <citation type="submission" date="2019-03" db="EMBL/GenBank/DDBJ databases">
        <title>Genomic Encyclopedia of Type Strains, Phase IV (KMG-IV): sequencing the most valuable type-strain genomes for metagenomic binning, comparative biology and taxonomic classification.</title>
        <authorList>
            <person name="Goeker M."/>
        </authorList>
    </citation>
    <scope>NUCLEOTIDE SEQUENCE [LARGE SCALE GENOMIC DNA]</scope>
    <source>
        <strain evidence="2 3">DSM 25059</strain>
    </source>
</reference>
<dbReference type="SUPFAM" id="SSF56935">
    <property type="entry name" value="Porins"/>
    <property type="match status" value="1"/>
</dbReference>
<dbReference type="Proteomes" id="UP000295493">
    <property type="component" value="Unassembled WGS sequence"/>
</dbReference>
<evidence type="ECO:0008006" key="4">
    <source>
        <dbReference type="Google" id="ProtNLM"/>
    </source>
</evidence>
<evidence type="ECO:0000313" key="2">
    <source>
        <dbReference type="EMBL" id="TDN77788.1"/>
    </source>
</evidence>
<comment type="caution">
    <text evidence="2">The sequence shown here is derived from an EMBL/GenBank/DDBJ whole genome shotgun (WGS) entry which is preliminary data.</text>
</comment>
<feature type="region of interest" description="Disordered" evidence="1">
    <location>
        <begin position="1"/>
        <end position="35"/>
    </location>
</feature>
<sequence length="154" mass="17260">MRLLRQPARSAREDAPRRRRVPPPQPPVKPPPPKEIIITASKQDVAQADYPGAFDVASFDEAQSLHLGNEGSEALLRELPNMTSTNLGSGRNKLFIRGIADSSFNGQLQSTISQYFGESRLTYSAPDPDLALYDIEKVEVVPRQHQWHRFEVVI</sequence>
<organism evidence="2 3">
    <name type="scientific">Stakelama pacifica</name>
    <dbReference type="NCBI Taxonomy" id="517720"/>
    <lineage>
        <taxon>Bacteria</taxon>
        <taxon>Pseudomonadati</taxon>
        <taxon>Pseudomonadota</taxon>
        <taxon>Alphaproteobacteria</taxon>
        <taxon>Sphingomonadales</taxon>
        <taxon>Sphingomonadaceae</taxon>
        <taxon>Stakelama</taxon>
    </lineage>
</organism>
<evidence type="ECO:0000313" key="3">
    <source>
        <dbReference type="Proteomes" id="UP000295493"/>
    </source>
</evidence>
<gene>
    <name evidence="2" type="ORF">EV664_1241</name>
</gene>
<protein>
    <recommendedName>
        <fullName evidence="4">TonB-dependent receptor-like protein</fullName>
    </recommendedName>
</protein>
<evidence type="ECO:0000256" key="1">
    <source>
        <dbReference type="SAM" id="MobiDB-lite"/>
    </source>
</evidence>
<keyword evidence="3" id="KW-1185">Reference proteome</keyword>